<reference evidence="1 2" key="1">
    <citation type="journal article" date="2013" name="Genome Announc.">
        <title>Genome Sequence of Plesiomonas shigelloides Strain 302-73 (Serotype O1).</title>
        <authorList>
            <person name="Pique N."/>
            <person name="Aquilini E."/>
            <person name="Alioto T."/>
            <person name="Minana-Galbis D."/>
            <person name="Tomas J.M."/>
        </authorList>
    </citation>
    <scope>NUCLEOTIDE SEQUENCE [LARGE SCALE GENOMIC DNA]</scope>
    <source>
        <strain evidence="1 2">302-73</strain>
    </source>
</reference>
<proteinExistence type="predicted"/>
<evidence type="ECO:0000313" key="1">
    <source>
        <dbReference type="EMBL" id="EON88416.1"/>
    </source>
</evidence>
<accession>R8AQ03</accession>
<protein>
    <submittedName>
        <fullName evidence="1">Uncharacterized protein</fullName>
    </submittedName>
</protein>
<keyword evidence="2" id="KW-1185">Reference proteome</keyword>
<dbReference type="RefSeq" id="WP_010863747.1">
    <property type="nucleotide sequence ID" value="NZ_KB944511.1"/>
</dbReference>
<sequence length="133" mass="14933">MNVLILRHSIDKAINEGSYDLTTAHQLEDANDYALSKAQTAAIKSCDTAYIIDADHRIAYIGAITSISESIKVIDHEKGEHHQNIKLSNVTQEVYIDIAFENGWESQKGIKVIPKSDFDIFIGKNDELQQRNC</sequence>
<dbReference type="AlphaFoldDB" id="R8AQ03"/>
<name>R8AQ03_PLESH</name>
<dbReference type="Proteomes" id="UP000014012">
    <property type="component" value="Unassembled WGS sequence"/>
</dbReference>
<organism evidence="1 2">
    <name type="scientific">Plesiomonas shigelloides 302-73</name>
    <dbReference type="NCBI Taxonomy" id="1315976"/>
    <lineage>
        <taxon>Bacteria</taxon>
        <taxon>Pseudomonadati</taxon>
        <taxon>Pseudomonadota</taxon>
        <taxon>Gammaproteobacteria</taxon>
        <taxon>Enterobacterales</taxon>
        <taxon>Enterobacteriaceae</taxon>
        <taxon>Plesiomonas</taxon>
    </lineage>
</organism>
<dbReference type="HOGENOM" id="CLU_1904800_0_0_6"/>
<comment type="caution">
    <text evidence="1">The sequence shown here is derived from an EMBL/GenBank/DDBJ whole genome shotgun (WGS) entry which is preliminary data.</text>
</comment>
<dbReference type="EMBL" id="AQQO01000342">
    <property type="protein sequence ID" value="EON88416.1"/>
    <property type="molecule type" value="Genomic_DNA"/>
</dbReference>
<gene>
    <name evidence="1" type="ORF">PLESHI_10690</name>
</gene>
<evidence type="ECO:0000313" key="2">
    <source>
        <dbReference type="Proteomes" id="UP000014012"/>
    </source>
</evidence>